<dbReference type="SUPFAM" id="SSF50814">
    <property type="entry name" value="Lipocalins"/>
    <property type="match status" value="1"/>
</dbReference>
<evidence type="ECO:0000256" key="1">
    <source>
        <dbReference type="SAM" id="SignalP"/>
    </source>
</evidence>
<reference evidence="2" key="1">
    <citation type="submission" date="2014-03" db="EMBL/GenBank/DDBJ databases">
        <title>The sialotranscriptome of Amblyomma triste, Amblyomma parvum and Amblyomma cajennense ticks, uncovered by 454-based RNA-seq.</title>
        <authorList>
            <person name="Garcia G.R."/>
            <person name="Gardinassi L.G."/>
            <person name="Ribeiro J.M."/>
            <person name="Anatriello E."/>
            <person name="Ferreira B.R."/>
            <person name="Moreira H.N."/>
            <person name="Mafra C."/>
            <person name="Olegario M.M."/>
            <person name="Szabo P.J."/>
            <person name="Miranda-Santos I.K."/>
            <person name="Maruyama S.R."/>
        </authorList>
    </citation>
    <scope>NUCLEOTIDE SEQUENCE</scope>
    <source>
        <strain evidence="2">Uberlandia</strain>
        <tissue evidence="2">Salivary glands</tissue>
    </source>
</reference>
<dbReference type="GO" id="GO:0030682">
    <property type="term" value="P:symbiont-mediated perturbation of host defenses"/>
    <property type="evidence" value="ECO:0007669"/>
    <property type="project" value="InterPro"/>
</dbReference>
<organism evidence="2">
    <name type="scientific">Amblyomma cajennense</name>
    <name type="common">Cayenne tick</name>
    <name type="synonym">Acarus cajennensis</name>
    <dbReference type="NCBI Taxonomy" id="34607"/>
    <lineage>
        <taxon>Eukaryota</taxon>
        <taxon>Metazoa</taxon>
        <taxon>Ecdysozoa</taxon>
        <taxon>Arthropoda</taxon>
        <taxon>Chelicerata</taxon>
        <taxon>Arachnida</taxon>
        <taxon>Acari</taxon>
        <taxon>Parasitiformes</taxon>
        <taxon>Ixodida</taxon>
        <taxon>Ixodoidea</taxon>
        <taxon>Ixodidae</taxon>
        <taxon>Amblyomminae</taxon>
        <taxon>Amblyomma</taxon>
    </lineage>
</organism>
<proteinExistence type="evidence at transcript level"/>
<dbReference type="GO" id="GO:0043176">
    <property type="term" value="F:amine binding"/>
    <property type="evidence" value="ECO:0007669"/>
    <property type="project" value="InterPro"/>
</dbReference>
<dbReference type="Pfam" id="PF02098">
    <property type="entry name" value="His_binding"/>
    <property type="match status" value="1"/>
</dbReference>
<name>A0A023FTQ1_AMBCJ</name>
<keyword evidence="1" id="KW-0732">Signal</keyword>
<dbReference type="InterPro" id="IPR002970">
    <property type="entry name" value="Tick_his-bd"/>
</dbReference>
<dbReference type="InterPro" id="IPR012674">
    <property type="entry name" value="Calycin"/>
</dbReference>
<dbReference type="AlphaFoldDB" id="A0A023FTQ1"/>
<feature type="signal peptide" evidence="1">
    <location>
        <begin position="1"/>
        <end position="19"/>
    </location>
</feature>
<feature type="chain" id="PRO_5001521314" description="Lipocalin-2 1" evidence="1">
    <location>
        <begin position="20"/>
        <end position="174"/>
    </location>
</feature>
<accession>A0A023FTQ1</accession>
<evidence type="ECO:0000313" key="2">
    <source>
        <dbReference type="EMBL" id="JAC23995.1"/>
    </source>
</evidence>
<dbReference type="Gene3D" id="2.40.128.20">
    <property type="match status" value="1"/>
</dbReference>
<evidence type="ECO:0008006" key="3">
    <source>
        <dbReference type="Google" id="ProtNLM"/>
    </source>
</evidence>
<sequence length="174" mass="20049">MNGFSIALLLALSVGTIDALLTKKDLYNALSTPRRIFAVQRTFERSGDKGKHTCVYAIQTHLQDDDYQFEQHYKEGPIGRANYLYGKLSDGHKGPVLTVSYEQGREGTPYTLLYWDPRRHCAILEFLEKGETRCELHVWEDDFLASTSTPCDHEYERYCGPVKYEVSQRTCLRN</sequence>
<protein>
    <recommendedName>
        <fullName evidence="3">Lipocalin-2 1</fullName>
    </recommendedName>
</protein>
<dbReference type="EMBL" id="GBBK01000487">
    <property type="protein sequence ID" value="JAC23995.1"/>
    <property type="molecule type" value="mRNA"/>
</dbReference>